<organism evidence="1 2">
    <name type="scientific">Nephila pilipes</name>
    <name type="common">Giant wood spider</name>
    <name type="synonym">Nephila maculata</name>
    <dbReference type="NCBI Taxonomy" id="299642"/>
    <lineage>
        <taxon>Eukaryota</taxon>
        <taxon>Metazoa</taxon>
        <taxon>Ecdysozoa</taxon>
        <taxon>Arthropoda</taxon>
        <taxon>Chelicerata</taxon>
        <taxon>Arachnida</taxon>
        <taxon>Araneae</taxon>
        <taxon>Araneomorphae</taxon>
        <taxon>Entelegynae</taxon>
        <taxon>Araneoidea</taxon>
        <taxon>Nephilidae</taxon>
        <taxon>Nephila</taxon>
    </lineage>
</organism>
<evidence type="ECO:0000313" key="2">
    <source>
        <dbReference type="Proteomes" id="UP000887013"/>
    </source>
</evidence>
<dbReference type="AlphaFoldDB" id="A0A8X6TJR2"/>
<gene>
    <name evidence="1" type="ORF">NPIL_241521</name>
</gene>
<accession>A0A8X6TJR2</accession>
<proteinExistence type="predicted"/>
<comment type="caution">
    <text evidence="1">The sequence shown here is derived from an EMBL/GenBank/DDBJ whole genome shotgun (WGS) entry which is preliminary data.</text>
</comment>
<evidence type="ECO:0000313" key="1">
    <source>
        <dbReference type="EMBL" id="GFT25273.1"/>
    </source>
</evidence>
<sequence length="79" mass="8844">MQLPVKTMSPYHSCNVTTIPGTEVVQEELVSFSNSKPDRNYKPPLNERGEPCLSVSDGFRCFKTTSLVSPVQHIFESRA</sequence>
<dbReference type="Proteomes" id="UP000887013">
    <property type="component" value="Unassembled WGS sequence"/>
</dbReference>
<dbReference type="EMBL" id="BMAW01106619">
    <property type="protein sequence ID" value="GFT25273.1"/>
    <property type="molecule type" value="Genomic_DNA"/>
</dbReference>
<reference evidence="1" key="1">
    <citation type="submission" date="2020-08" db="EMBL/GenBank/DDBJ databases">
        <title>Multicomponent nature underlies the extraordinary mechanical properties of spider dragline silk.</title>
        <authorList>
            <person name="Kono N."/>
            <person name="Nakamura H."/>
            <person name="Mori M."/>
            <person name="Yoshida Y."/>
            <person name="Ohtoshi R."/>
            <person name="Malay A.D."/>
            <person name="Moran D.A.P."/>
            <person name="Tomita M."/>
            <person name="Numata K."/>
            <person name="Arakawa K."/>
        </authorList>
    </citation>
    <scope>NUCLEOTIDE SEQUENCE</scope>
</reference>
<protein>
    <submittedName>
        <fullName evidence="1">Uncharacterized protein</fullName>
    </submittedName>
</protein>
<keyword evidence="2" id="KW-1185">Reference proteome</keyword>
<name>A0A8X6TJR2_NEPPI</name>